<evidence type="ECO:0000259" key="3">
    <source>
        <dbReference type="PROSITE" id="PS50110"/>
    </source>
</evidence>
<gene>
    <name evidence="4" type="ORF">SAMN02746041_00551</name>
</gene>
<feature type="modified residue" description="4-aspartylphosphate" evidence="2">
    <location>
        <position position="54"/>
    </location>
</feature>
<dbReference type="Pfam" id="PF00072">
    <property type="entry name" value="Response_reg"/>
    <property type="match status" value="1"/>
</dbReference>
<organism evidence="4 5">
    <name type="scientific">Desulfacinum hydrothermale DSM 13146</name>
    <dbReference type="NCBI Taxonomy" id="1121390"/>
    <lineage>
        <taxon>Bacteria</taxon>
        <taxon>Pseudomonadati</taxon>
        <taxon>Thermodesulfobacteriota</taxon>
        <taxon>Syntrophobacteria</taxon>
        <taxon>Syntrophobacterales</taxon>
        <taxon>Syntrophobacteraceae</taxon>
        <taxon>Desulfacinum</taxon>
    </lineage>
</organism>
<dbReference type="GO" id="GO:0000160">
    <property type="term" value="P:phosphorelay signal transduction system"/>
    <property type="evidence" value="ECO:0007669"/>
    <property type="project" value="InterPro"/>
</dbReference>
<evidence type="ECO:0000256" key="2">
    <source>
        <dbReference type="PROSITE-ProRule" id="PRU00169"/>
    </source>
</evidence>
<accession>A0A1W1X4Q9</accession>
<name>A0A1W1X4Q9_9BACT</name>
<dbReference type="Gene3D" id="3.40.50.2300">
    <property type="match status" value="1"/>
</dbReference>
<dbReference type="EMBL" id="FWXF01000002">
    <property type="protein sequence ID" value="SMC18837.1"/>
    <property type="molecule type" value="Genomic_DNA"/>
</dbReference>
<dbReference type="OrthoDB" id="9786548at2"/>
<dbReference type="PANTHER" id="PTHR44591">
    <property type="entry name" value="STRESS RESPONSE REGULATOR PROTEIN 1"/>
    <property type="match status" value="1"/>
</dbReference>
<evidence type="ECO:0000313" key="5">
    <source>
        <dbReference type="Proteomes" id="UP000192783"/>
    </source>
</evidence>
<dbReference type="AlphaFoldDB" id="A0A1W1X4Q9"/>
<evidence type="ECO:0000313" key="4">
    <source>
        <dbReference type="EMBL" id="SMC18837.1"/>
    </source>
</evidence>
<dbReference type="Proteomes" id="UP000192783">
    <property type="component" value="Unassembled WGS sequence"/>
</dbReference>
<protein>
    <submittedName>
        <fullName evidence="4">Response regulator receiver domain-containing protein</fullName>
    </submittedName>
</protein>
<keyword evidence="5" id="KW-1185">Reference proteome</keyword>
<dbReference type="InterPro" id="IPR001789">
    <property type="entry name" value="Sig_transdc_resp-reg_receiver"/>
</dbReference>
<dbReference type="SUPFAM" id="SSF52172">
    <property type="entry name" value="CheY-like"/>
    <property type="match status" value="1"/>
</dbReference>
<dbReference type="PANTHER" id="PTHR44591:SF3">
    <property type="entry name" value="RESPONSE REGULATORY DOMAIN-CONTAINING PROTEIN"/>
    <property type="match status" value="1"/>
</dbReference>
<evidence type="ECO:0000256" key="1">
    <source>
        <dbReference type="ARBA" id="ARBA00022553"/>
    </source>
</evidence>
<keyword evidence="1 2" id="KW-0597">Phosphoprotein</keyword>
<dbReference type="SMART" id="SM00448">
    <property type="entry name" value="REC"/>
    <property type="match status" value="1"/>
</dbReference>
<reference evidence="4 5" key="1">
    <citation type="submission" date="2017-04" db="EMBL/GenBank/DDBJ databases">
        <authorList>
            <person name="Afonso C.L."/>
            <person name="Miller P.J."/>
            <person name="Scott M.A."/>
            <person name="Spackman E."/>
            <person name="Goraichik I."/>
            <person name="Dimitrov K.M."/>
            <person name="Suarez D.L."/>
            <person name="Swayne D.E."/>
        </authorList>
    </citation>
    <scope>NUCLEOTIDE SEQUENCE [LARGE SCALE GENOMIC DNA]</scope>
    <source>
        <strain evidence="4 5">DSM 13146</strain>
    </source>
</reference>
<feature type="domain" description="Response regulatory" evidence="3">
    <location>
        <begin position="5"/>
        <end position="128"/>
    </location>
</feature>
<dbReference type="RefSeq" id="WP_084056026.1">
    <property type="nucleotide sequence ID" value="NZ_FWXF01000002.1"/>
</dbReference>
<dbReference type="STRING" id="1121390.SAMN02746041_00551"/>
<sequence>MSGKRILIIDDDPSFLEITGAILKRFGYEVLTAGNTQDGLKLLEESRPDLLVLDIMMATVDEGLQFAVQLRQKETFHKLPIIIVSAQPETEKGYARSVEDDLDWIAADIFMEKPVDPQALRHNIDLLLKRQE</sequence>
<proteinExistence type="predicted"/>
<dbReference type="InterPro" id="IPR011006">
    <property type="entry name" value="CheY-like_superfamily"/>
</dbReference>
<dbReference type="InterPro" id="IPR050595">
    <property type="entry name" value="Bact_response_regulator"/>
</dbReference>
<dbReference type="PROSITE" id="PS50110">
    <property type="entry name" value="RESPONSE_REGULATORY"/>
    <property type="match status" value="1"/>
</dbReference>